<dbReference type="Proteomes" id="UP001607157">
    <property type="component" value="Unassembled WGS sequence"/>
</dbReference>
<dbReference type="RefSeq" id="WP_377171079.1">
    <property type="nucleotide sequence ID" value="NZ_JBHTJC010000002.1"/>
</dbReference>
<name>A0ABW7I6M7_9RHOB</name>
<feature type="region of interest" description="Disordered" evidence="1">
    <location>
        <begin position="49"/>
        <end position="86"/>
    </location>
</feature>
<dbReference type="EMBL" id="JBIHMM010000002">
    <property type="protein sequence ID" value="MFH0253829.1"/>
    <property type="molecule type" value="Genomic_DNA"/>
</dbReference>
<reference evidence="2 3" key="1">
    <citation type="submission" date="2024-10" db="EMBL/GenBank/DDBJ databases">
        <authorList>
            <person name="Yang X.-N."/>
        </authorList>
    </citation>
    <scope>NUCLEOTIDE SEQUENCE [LARGE SCALE GENOMIC DNA]</scope>
    <source>
        <strain evidence="2 3">CAU 1059</strain>
    </source>
</reference>
<sequence>MTGYHYRDFGNADAGQDALVQQKLRRAQMERALGEAAGLAARGVHAAARPAPQALSGEVLEKDDPGGDGARLIAPDGAGPRTPRHP</sequence>
<evidence type="ECO:0000256" key="1">
    <source>
        <dbReference type="SAM" id="MobiDB-lite"/>
    </source>
</evidence>
<protein>
    <submittedName>
        <fullName evidence="2">Uncharacterized protein</fullName>
    </submittedName>
</protein>
<comment type="caution">
    <text evidence="2">The sequence shown here is derived from an EMBL/GenBank/DDBJ whole genome shotgun (WGS) entry which is preliminary data.</text>
</comment>
<proteinExistence type="predicted"/>
<organism evidence="2 3">
    <name type="scientific">Roseovarius aquimarinus</name>
    <dbReference type="NCBI Taxonomy" id="1229156"/>
    <lineage>
        <taxon>Bacteria</taxon>
        <taxon>Pseudomonadati</taxon>
        <taxon>Pseudomonadota</taxon>
        <taxon>Alphaproteobacteria</taxon>
        <taxon>Rhodobacterales</taxon>
        <taxon>Roseobacteraceae</taxon>
        <taxon>Roseovarius</taxon>
    </lineage>
</organism>
<evidence type="ECO:0000313" key="2">
    <source>
        <dbReference type="EMBL" id="MFH0253829.1"/>
    </source>
</evidence>
<gene>
    <name evidence="2" type="ORF">ACGRVM_07985</name>
</gene>
<accession>A0ABW7I6M7</accession>
<evidence type="ECO:0000313" key="3">
    <source>
        <dbReference type="Proteomes" id="UP001607157"/>
    </source>
</evidence>
<keyword evidence="3" id="KW-1185">Reference proteome</keyword>